<dbReference type="Pfam" id="PF07961">
    <property type="entry name" value="MBA1"/>
    <property type="match status" value="1"/>
</dbReference>
<dbReference type="Gene3D" id="3.10.450.240">
    <property type="match status" value="1"/>
</dbReference>
<dbReference type="PIRSF" id="PIRSF022613">
    <property type="entry name" value="MBA1"/>
    <property type="match status" value="1"/>
</dbReference>
<dbReference type="PANTHER" id="PTHR13333:SF5">
    <property type="entry name" value="M-AAA PROTEASE-INTERACTING PROTEIN 1, MITOCHONDRIAL"/>
    <property type="match status" value="1"/>
</dbReference>
<keyword evidence="2" id="KW-1185">Reference proteome</keyword>
<dbReference type="PANTHER" id="PTHR13333">
    <property type="entry name" value="M-AAA PROTEASE-INTERACTING PROTEIN 1, MITOCHONDRIAL"/>
    <property type="match status" value="1"/>
</dbReference>
<dbReference type="FunFam" id="3.10.450.240:FF:000009">
    <property type="entry name" value="Protein MBA1, mitochondrial"/>
    <property type="match status" value="1"/>
</dbReference>
<dbReference type="GO" id="GO:0005743">
    <property type="term" value="C:mitochondrial inner membrane"/>
    <property type="evidence" value="ECO:0007669"/>
    <property type="project" value="InterPro"/>
</dbReference>
<reference evidence="1" key="1">
    <citation type="submission" date="2022-10" db="EMBL/GenBank/DDBJ databases">
        <authorList>
            <person name="Byrne P K."/>
        </authorList>
    </citation>
    <scope>NUCLEOTIDE SEQUENCE</scope>
    <source>
        <strain evidence="1">IFO1815</strain>
    </source>
</reference>
<dbReference type="GO" id="GO:0043022">
    <property type="term" value="F:ribosome binding"/>
    <property type="evidence" value="ECO:0007669"/>
    <property type="project" value="InterPro"/>
</dbReference>
<evidence type="ECO:0008006" key="3">
    <source>
        <dbReference type="Google" id="ProtNLM"/>
    </source>
</evidence>
<gene>
    <name evidence="1" type="primary">SMKI02G2950</name>
    <name evidence="1" type="ORF">SMKI_02G2950</name>
</gene>
<dbReference type="Proteomes" id="UP001161438">
    <property type="component" value="Chromosome 2"/>
</dbReference>
<evidence type="ECO:0000313" key="2">
    <source>
        <dbReference type="Proteomes" id="UP001161438"/>
    </source>
</evidence>
<dbReference type="RefSeq" id="XP_056080537.1">
    <property type="nucleotide sequence ID" value="XM_056224408.1"/>
</dbReference>
<accession>A0AA35IUY4</accession>
<proteinExistence type="predicted"/>
<evidence type="ECO:0000313" key="1">
    <source>
        <dbReference type="EMBL" id="CAI4037420.1"/>
    </source>
</evidence>
<dbReference type="AlphaFoldDB" id="A0AA35IUY4"/>
<dbReference type="GO" id="GO:0032979">
    <property type="term" value="P:protein insertion into mitochondrial inner membrane from matrix"/>
    <property type="evidence" value="ECO:0007669"/>
    <property type="project" value="InterPro"/>
</dbReference>
<dbReference type="GeneID" id="80916633"/>
<sequence>MNVLRSTYLFSPARSLLISCSRKQLFSTSRLVLNKESETAKKKDKNKQQDFNPRHLGVTAEIFIPSAYKNLPNVFSHPFIVANALIRRLYTFGLNSVQIALFRFQSGIKPSFLLWKNKAIETYINVNTSFAHKNLLDIKGMVSLWVQEALEARSRQLPGNATLDWQLLKFNAVPKLVSVQPIMIPGMPLEHLQLVYKFDTKQRLIKVNQQTKKSEILDRDVVDYIAFLCDATTNDMVLMGSLFESKPNDKLPKNYEDDTKTAIRRMKMNGDIYRLPPN</sequence>
<protein>
    <recommendedName>
        <fullName evidence="3">Mba1p</fullName>
    </recommendedName>
</protein>
<dbReference type="InterPro" id="IPR012483">
    <property type="entry name" value="Mba1_Saccharomycetales"/>
</dbReference>
<dbReference type="EMBL" id="OX365758">
    <property type="protein sequence ID" value="CAI4037420.1"/>
    <property type="molecule type" value="Genomic_DNA"/>
</dbReference>
<name>A0AA35IUY4_SACMI</name>
<dbReference type="InterPro" id="IPR024621">
    <property type="entry name" value="Mba1"/>
</dbReference>
<organism evidence="1 2">
    <name type="scientific">Saccharomyces mikatae IFO 1815</name>
    <dbReference type="NCBI Taxonomy" id="226126"/>
    <lineage>
        <taxon>Eukaryota</taxon>
        <taxon>Fungi</taxon>
        <taxon>Dikarya</taxon>
        <taxon>Ascomycota</taxon>
        <taxon>Saccharomycotina</taxon>
        <taxon>Saccharomycetes</taxon>
        <taxon>Saccharomycetales</taxon>
        <taxon>Saccharomycetaceae</taxon>
        <taxon>Saccharomyces</taxon>
    </lineage>
</organism>